<gene>
    <name evidence="1" type="ORF">HMPREF9441_00167</name>
</gene>
<dbReference type="AlphaFoldDB" id="G5SLE8"/>
<sequence>MEESVQESESPGLQWGCNLRKRERRVALSLFCVSRFHEGSPYEYP</sequence>
<comment type="caution">
    <text evidence="1">The sequence shown here is derived from an EMBL/GenBank/DDBJ whole genome shotgun (WGS) entry which is preliminary data.</text>
</comment>
<protein>
    <submittedName>
        <fullName evidence="1">Uncharacterized protein</fullName>
    </submittedName>
</protein>
<dbReference type="EMBL" id="AFFY01000002">
    <property type="protein sequence ID" value="EHH01958.1"/>
    <property type="molecule type" value="Genomic_DNA"/>
</dbReference>
<accession>G5SLE8</accession>
<name>G5SLE8_9BACT</name>
<evidence type="ECO:0000313" key="2">
    <source>
        <dbReference type="Proteomes" id="UP000003598"/>
    </source>
</evidence>
<organism evidence="1 2">
    <name type="scientific">Paraprevotella clara YIT 11840</name>
    <dbReference type="NCBI Taxonomy" id="762968"/>
    <lineage>
        <taxon>Bacteria</taxon>
        <taxon>Pseudomonadati</taxon>
        <taxon>Bacteroidota</taxon>
        <taxon>Bacteroidia</taxon>
        <taxon>Bacteroidales</taxon>
        <taxon>Prevotellaceae</taxon>
        <taxon>Paraprevotella</taxon>
    </lineage>
</organism>
<evidence type="ECO:0000313" key="1">
    <source>
        <dbReference type="EMBL" id="EHH01958.1"/>
    </source>
</evidence>
<reference evidence="1 2" key="1">
    <citation type="submission" date="2011-03" db="EMBL/GenBank/DDBJ databases">
        <authorList>
            <person name="Weinstock G."/>
            <person name="Sodergren E."/>
            <person name="Clifton S."/>
            <person name="Fulton L."/>
            <person name="Fulton B."/>
            <person name="Courtney L."/>
            <person name="Fronick C."/>
            <person name="Harrison M."/>
            <person name="Strong C."/>
            <person name="Farmer C."/>
            <person name="Delahaunty K."/>
            <person name="Markovic C."/>
            <person name="Hall O."/>
            <person name="Minx P."/>
            <person name="Tomlinson C."/>
            <person name="Mitreva M."/>
            <person name="Hou S."/>
            <person name="Chen J."/>
            <person name="Wollam A."/>
            <person name="Pepin K.H."/>
            <person name="Johnson M."/>
            <person name="Bhonagiri V."/>
            <person name="Zhang X."/>
            <person name="Suruliraj S."/>
            <person name="Warren W."/>
            <person name="Chinwalla A."/>
            <person name="Mardis E.R."/>
            <person name="Wilson R.K."/>
        </authorList>
    </citation>
    <scope>NUCLEOTIDE SEQUENCE [LARGE SCALE GENOMIC DNA]</scope>
    <source>
        <strain evidence="1 2">YIT 11840</strain>
    </source>
</reference>
<proteinExistence type="predicted"/>
<keyword evidence="2" id="KW-1185">Reference proteome</keyword>
<dbReference type="Proteomes" id="UP000003598">
    <property type="component" value="Unassembled WGS sequence"/>
</dbReference>
<dbReference type="HOGENOM" id="CLU_3202999_0_0_10"/>